<protein>
    <submittedName>
        <fullName evidence="1">Uncharacterized protein</fullName>
    </submittedName>
</protein>
<evidence type="ECO:0000313" key="1">
    <source>
        <dbReference type="EMBL" id="EJB61580.1"/>
    </source>
</evidence>
<dbReference type="EMBL" id="AKON01000013">
    <property type="protein sequence ID" value="EJB61580.1"/>
    <property type="molecule type" value="Genomic_DNA"/>
</dbReference>
<evidence type="ECO:0000313" key="2">
    <source>
        <dbReference type="Proteomes" id="UP000005514"/>
    </source>
</evidence>
<comment type="caution">
    <text evidence="1">The sequence shown here is derived from an EMBL/GenBank/DDBJ whole genome shotgun (WGS) entry which is preliminary data.</text>
</comment>
<sequence>MKTARYCLEFVNLGGLLRQGEYLGKANSKMIASNILAKVLAIRLLSHEKRNIF</sequence>
<dbReference type="Proteomes" id="UP000005514">
    <property type="component" value="Unassembled WGS sequence"/>
</dbReference>
<dbReference type="AlphaFoldDB" id="A0AB33XGH0"/>
<proteinExistence type="predicted"/>
<organism evidence="1 2">
    <name type="scientific">Helicobacter pylori Hp H-42</name>
    <dbReference type="NCBI Taxonomy" id="992047"/>
    <lineage>
        <taxon>Bacteria</taxon>
        <taxon>Pseudomonadati</taxon>
        <taxon>Campylobacterota</taxon>
        <taxon>Epsilonproteobacteria</taxon>
        <taxon>Campylobacterales</taxon>
        <taxon>Helicobacteraceae</taxon>
        <taxon>Helicobacter</taxon>
    </lineage>
</organism>
<reference evidence="1 2" key="1">
    <citation type="submission" date="2012-04" db="EMBL/GenBank/DDBJ databases">
        <title>Genome sequence of Helicobacter pylori Hp H-42.</title>
        <authorList>
            <person name="Blanchard T.G."/>
            <person name="Czinn S.J."/>
            <person name="McCracken C."/>
            <person name="Abolude K."/>
            <person name="Maroo A."/>
            <person name="Santana-Cruz I."/>
            <person name="Tallon L.J."/>
            <person name="Ficke F.W.F."/>
        </authorList>
    </citation>
    <scope>NUCLEOTIDE SEQUENCE [LARGE SCALE GENOMIC DNA]</scope>
    <source>
        <strain evidence="1 2">Hp H-42</strain>
    </source>
</reference>
<gene>
    <name evidence="1" type="ORF">HPHPH42_1250</name>
</gene>
<name>A0AB33XGH0_HELPX</name>
<accession>A0AB33XGH0</accession>